<evidence type="ECO:0000256" key="4">
    <source>
        <dbReference type="ARBA" id="ARBA00022679"/>
    </source>
</evidence>
<keyword evidence="5" id="KW-0547">Nucleotide-binding</keyword>
<keyword evidence="7" id="KW-0067">ATP-binding</keyword>
<dbReference type="InterPro" id="IPR016064">
    <property type="entry name" value="NAD/diacylglycerol_kinase_sf"/>
</dbReference>
<protein>
    <submittedName>
        <fullName evidence="12">Diacylglycerol kinase (ATP)</fullName>
    </submittedName>
</protein>
<dbReference type="Gene3D" id="2.60.200.40">
    <property type="match status" value="1"/>
</dbReference>
<dbReference type="InterPro" id="IPR005218">
    <property type="entry name" value="Diacylglycerol/lipid_kinase"/>
</dbReference>
<comment type="similarity">
    <text evidence="2">Belongs to the diacylglycerol/lipid kinase family.</text>
</comment>
<dbReference type="GO" id="GO:0005524">
    <property type="term" value="F:ATP binding"/>
    <property type="evidence" value="ECO:0007669"/>
    <property type="project" value="UniProtKB-KW"/>
</dbReference>
<dbReference type="STRING" id="586411.SAMN05216187_11222"/>
<gene>
    <name evidence="12" type="ORF">SAMN05216187_11222</name>
</gene>
<evidence type="ECO:0000256" key="1">
    <source>
        <dbReference type="ARBA" id="ARBA00001946"/>
    </source>
</evidence>
<evidence type="ECO:0000256" key="5">
    <source>
        <dbReference type="ARBA" id="ARBA00022741"/>
    </source>
</evidence>
<dbReference type="PANTHER" id="PTHR12358">
    <property type="entry name" value="SPHINGOSINE KINASE"/>
    <property type="match status" value="1"/>
</dbReference>
<dbReference type="GO" id="GO:0016301">
    <property type="term" value="F:kinase activity"/>
    <property type="evidence" value="ECO:0007669"/>
    <property type="project" value="UniProtKB-KW"/>
</dbReference>
<organism evidence="12 13">
    <name type="scientific">Jeotgalicoccus aerolatus</name>
    <dbReference type="NCBI Taxonomy" id="709510"/>
    <lineage>
        <taxon>Bacteria</taxon>
        <taxon>Bacillati</taxon>
        <taxon>Bacillota</taxon>
        <taxon>Bacilli</taxon>
        <taxon>Bacillales</taxon>
        <taxon>Staphylococcaceae</taxon>
        <taxon>Jeotgalicoccus</taxon>
    </lineage>
</organism>
<proteinExistence type="inferred from homology"/>
<keyword evidence="10" id="KW-1208">Phospholipid metabolism</keyword>
<dbReference type="Gene3D" id="3.40.50.10330">
    <property type="entry name" value="Probable inorganic polyphosphate/atp-NAD kinase, domain 1"/>
    <property type="match status" value="1"/>
</dbReference>
<keyword evidence="4" id="KW-0808">Transferase</keyword>
<feature type="domain" description="DAGKc" evidence="11">
    <location>
        <begin position="1"/>
        <end position="129"/>
    </location>
</feature>
<dbReference type="InterPro" id="IPR017438">
    <property type="entry name" value="ATP-NAD_kinase_N"/>
</dbReference>
<evidence type="ECO:0000256" key="8">
    <source>
        <dbReference type="ARBA" id="ARBA00023098"/>
    </source>
</evidence>
<dbReference type="InterPro" id="IPR001206">
    <property type="entry name" value="Diacylglycerol_kinase_cat_dom"/>
</dbReference>
<keyword evidence="8" id="KW-0443">Lipid metabolism</keyword>
<evidence type="ECO:0000256" key="6">
    <source>
        <dbReference type="ARBA" id="ARBA00022777"/>
    </source>
</evidence>
<evidence type="ECO:0000313" key="13">
    <source>
        <dbReference type="Proteomes" id="UP000242700"/>
    </source>
</evidence>
<dbReference type="EMBL" id="FNFI01000012">
    <property type="protein sequence ID" value="SDK62699.1"/>
    <property type="molecule type" value="Genomic_DNA"/>
</dbReference>
<name>A0A1G9DFQ0_9STAP</name>
<dbReference type="InterPro" id="IPR045540">
    <property type="entry name" value="YegS/DAGK_C"/>
</dbReference>
<reference evidence="13" key="1">
    <citation type="submission" date="2016-10" db="EMBL/GenBank/DDBJ databases">
        <authorList>
            <person name="Varghese N."/>
            <person name="Submissions S."/>
        </authorList>
    </citation>
    <scope>NUCLEOTIDE SEQUENCE [LARGE SCALE GENOMIC DNA]</scope>
    <source>
        <strain evidence="13">CGMCC 1.8911</strain>
    </source>
</reference>
<sequence>MKKALAIINRTAGMGQKAELEAALIRNLKSQDYETVIKYTKPTGFKHIVMKHEPDTDLFVVAGGDGTVSELISILVSENIKTPAAVIPAGTVNDFARANDIPLNPVIAAKTLDTTSAKTVDTIQLNENYAGYLVAFGNFMTSFAKVKSSVKNKLGRAAYLIRGIRTIVSLKTYRLNMKVDQVEMEIDSVFTVVSKISSVGSVEKLIPEAKSNDGLLHILNVAPVKFKELLPLILKAFKGDITDHPKVTYLTAEQIEIRSNDLEDMNIDGDINDYEDVKISVVKNGITLVQHKTEE</sequence>
<dbReference type="NCBIfam" id="TIGR00147">
    <property type="entry name" value="YegS/Rv2252/BmrU family lipid kinase"/>
    <property type="match status" value="1"/>
</dbReference>
<evidence type="ECO:0000256" key="7">
    <source>
        <dbReference type="ARBA" id="ARBA00022840"/>
    </source>
</evidence>
<evidence type="ECO:0000259" key="11">
    <source>
        <dbReference type="PROSITE" id="PS50146"/>
    </source>
</evidence>
<dbReference type="RefSeq" id="WP_092599364.1">
    <property type="nucleotide sequence ID" value="NZ_FNFI01000012.1"/>
</dbReference>
<evidence type="ECO:0000256" key="10">
    <source>
        <dbReference type="ARBA" id="ARBA00023264"/>
    </source>
</evidence>
<dbReference type="PANTHER" id="PTHR12358:SF54">
    <property type="entry name" value="SPHINGOSINE KINASE RELATED PROTEIN"/>
    <property type="match status" value="1"/>
</dbReference>
<dbReference type="OrthoDB" id="142078at2"/>
<dbReference type="Proteomes" id="UP000242700">
    <property type="component" value="Unassembled WGS sequence"/>
</dbReference>
<dbReference type="Pfam" id="PF19279">
    <property type="entry name" value="YegS_C"/>
    <property type="match status" value="1"/>
</dbReference>
<dbReference type="Pfam" id="PF00781">
    <property type="entry name" value="DAGK_cat"/>
    <property type="match status" value="1"/>
</dbReference>
<comment type="cofactor">
    <cofactor evidence="1">
        <name>Mg(2+)</name>
        <dbReference type="ChEBI" id="CHEBI:18420"/>
    </cofactor>
</comment>
<dbReference type="InterPro" id="IPR050187">
    <property type="entry name" value="Lipid_Phosphate_FormReg"/>
</dbReference>
<evidence type="ECO:0000313" key="12">
    <source>
        <dbReference type="EMBL" id="SDK62699.1"/>
    </source>
</evidence>
<keyword evidence="3" id="KW-0444">Lipid biosynthesis</keyword>
<accession>A0A1G9DFQ0</accession>
<dbReference type="SUPFAM" id="SSF111331">
    <property type="entry name" value="NAD kinase/diacylglycerol kinase-like"/>
    <property type="match status" value="1"/>
</dbReference>
<keyword evidence="9" id="KW-0594">Phospholipid biosynthesis</keyword>
<dbReference type="AlphaFoldDB" id="A0A1G9DFQ0"/>
<keyword evidence="6 12" id="KW-0418">Kinase</keyword>
<evidence type="ECO:0000256" key="2">
    <source>
        <dbReference type="ARBA" id="ARBA00005983"/>
    </source>
</evidence>
<dbReference type="SMART" id="SM00046">
    <property type="entry name" value="DAGKc"/>
    <property type="match status" value="1"/>
</dbReference>
<evidence type="ECO:0000256" key="9">
    <source>
        <dbReference type="ARBA" id="ARBA00023209"/>
    </source>
</evidence>
<dbReference type="PROSITE" id="PS50146">
    <property type="entry name" value="DAGK"/>
    <property type="match status" value="1"/>
</dbReference>
<dbReference type="GO" id="GO:0008654">
    <property type="term" value="P:phospholipid biosynthetic process"/>
    <property type="evidence" value="ECO:0007669"/>
    <property type="project" value="UniProtKB-KW"/>
</dbReference>
<evidence type="ECO:0000256" key="3">
    <source>
        <dbReference type="ARBA" id="ARBA00022516"/>
    </source>
</evidence>